<name>A0A6F9DKG1_9ASCI</name>
<feature type="domain" description="L27" evidence="12">
    <location>
        <begin position="171"/>
        <end position="228"/>
    </location>
</feature>
<dbReference type="SUPFAM" id="SSF50156">
    <property type="entry name" value="PDZ domain-like"/>
    <property type="match status" value="1"/>
</dbReference>
<dbReference type="Gene3D" id="2.30.42.10">
    <property type="match status" value="1"/>
</dbReference>
<feature type="domain" description="Guanylate kinase-like" evidence="10">
    <location>
        <begin position="546"/>
        <end position="727"/>
    </location>
</feature>
<dbReference type="InterPro" id="IPR015145">
    <property type="entry name" value="L27_N"/>
</dbReference>
<dbReference type="CDD" id="cd06798">
    <property type="entry name" value="PDZ_MPP5-like"/>
    <property type="match status" value="1"/>
</dbReference>
<dbReference type="SMART" id="SM00072">
    <property type="entry name" value="GuKc"/>
    <property type="match status" value="1"/>
</dbReference>
<dbReference type="InterPro" id="IPR001478">
    <property type="entry name" value="PDZ"/>
</dbReference>
<evidence type="ECO:0000259" key="11">
    <source>
        <dbReference type="PROSITE" id="PS50106"/>
    </source>
</evidence>
<accession>A0A6F9DKG1</accession>
<dbReference type="EMBL" id="LR788075">
    <property type="protein sequence ID" value="CAB3263937.1"/>
    <property type="molecule type" value="mRNA"/>
</dbReference>
<dbReference type="InterPro" id="IPR050716">
    <property type="entry name" value="MAGUK"/>
</dbReference>
<dbReference type="PROSITE" id="PS50106">
    <property type="entry name" value="PDZ"/>
    <property type="match status" value="1"/>
</dbReference>
<dbReference type="SMART" id="SM00569">
    <property type="entry name" value="L27"/>
    <property type="match status" value="2"/>
</dbReference>
<keyword evidence="3 6" id="KW-0728">SH3 domain</keyword>
<dbReference type="InterPro" id="IPR008145">
    <property type="entry name" value="GK/Ca_channel_bsu"/>
</dbReference>
<dbReference type="Pfam" id="PF07653">
    <property type="entry name" value="SH3_2"/>
    <property type="match status" value="1"/>
</dbReference>
<dbReference type="PROSITE" id="PS51022">
    <property type="entry name" value="L27"/>
    <property type="match status" value="1"/>
</dbReference>
<dbReference type="Gene3D" id="2.30.30.40">
    <property type="entry name" value="SH3 Domains"/>
    <property type="match status" value="1"/>
</dbReference>
<evidence type="ECO:0000259" key="10">
    <source>
        <dbReference type="PROSITE" id="PS50052"/>
    </source>
</evidence>
<feature type="domain" description="SH3" evidence="9">
    <location>
        <begin position="412"/>
        <end position="485"/>
    </location>
</feature>
<evidence type="ECO:0000256" key="8">
    <source>
        <dbReference type="SAM" id="MobiDB-lite"/>
    </source>
</evidence>
<dbReference type="InterPro" id="IPR036034">
    <property type="entry name" value="PDZ_sf"/>
</dbReference>
<evidence type="ECO:0000256" key="6">
    <source>
        <dbReference type="PROSITE-ProRule" id="PRU00192"/>
    </source>
</evidence>
<dbReference type="SMART" id="SM00326">
    <property type="entry name" value="SH3"/>
    <property type="match status" value="1"/>
</dbReference>
<keyword evidence="7" id="KW-0175">Coiled coil</keyword>
<protein>
    <recommendedName>
        <fullName evidence="4">Protein PALS1</fullName>
    </recommendedName>
    <alternativeName>
        <fullName evidence="5">Protein associated with Lin-7 1</fullName>
    </alternativeName>
</protein>
<dbReference type="InterPro" id="IPR008144">
    <property type="entry name" value="Guanylate_kin-like_dom"/>
</dbReference>
<dbReference type="Pfam" id="PF00595">
    <property type="entry name" value="PDZ"/>
    <property type="match status" value="1"/>
</dbReference>
<evidence type="ECO:0000256" key="1">
    <source>
        <dbReference type="ARBA" id="ARBA00004221"/>
    </source>
</evidence>
<dbReference type="Pfam" id="PF09060">
    <property type="entry name" value="L27_N"/>
    <property type="match status" value="1"/>
</dbReference>
<reference evidence="13" key="1">
    <citation type="submission" date="2020-04" db="EMBL/GenBank/DDBJ databases">
        <authorList>
            <person name="Neveu A P."/>
        </authorList>
    </citation>
    <scope>NUCLEOTIDE SEQUENCE</scope>
    <source>
        <tissue evidence="13">Whole embryo</tissue>
    </source>
</reference>
<dbReference type="SUPFAM" id="SSF52540">
    <property type="entry name" value="P-loop containing nucleoside triphosphate hydrolases"/>
    <property type="match status" value="1"/>
</dbReference>
<organism evidence="13">
    <name type="scientific">Phallusia mammillata</name>
    <dbReference type="NCBI Taxonomy" id="59560"/>
    <lineage>
        <taxon>Eukaryota</taxon>
        <taxon>Metazoa</taxon>
        <taxon>Chordata</taxon>
        <taxon>Tunicata</taxon>
        <taxon>Ascidiacea</taxon>
        <taxon>Phlebobranchia</taxon>
        <taxon>Ascidiidae</taxon>
        <taxon>Phallusia</taxon>
    </lineage>
</organism>
<dbReference type="SMART" id="SM00228">
    <property type="entry name" value="PDZ"/>
    <property type="match status" value="1"/>
</dbReference>
<dbReference type="Gene3D" id="1.20.1270.460">
    <property type="match status" value="1"/>
</dbReference>
<evidence type="ECO:0000256" key="5">
    <source>
        <dbReference type="ARBA" id="ARBA00031033"/>
    </source>
</evidence>
<dbReference type="AlphaFoldDB" id="A0A6F9DKG1"/>
<dbReference type="Gene3D" id="1.10.287.650">
    <property type="entry name" value="L27 domain"/>
    <property type="match status" value="1"/>
</dbReference>
<dbReference type="InterPro" id="IPR027417">
    <property type="entry name" value="P-loop_NTPase"/>
</dbReference>
<proteinExistence type="evidence at transcript level"/>
<dbReference type="PROSITE" id="PS50002">
    <property type="entry name" value="SH3"/>
    <property type="match status" value="1"/>
</dbReference>
<dbReference type="GO" id="GO:0016324">
    <property type="term" value="C:apical plasma membrane"/>
    <property type="evidence" value="ECO:0007669"/>
    <property type="project" value="UniProtKB-SubCell"/>
</dbReference>
<dbReference type="Gene3D" id="3.40.50.300">
    <property type="entry name" value="P-loop containing nucleotide triphosphate hydrolases"/>
    <property type="match status" value="1"/>
</dbReference>
<dbReference type="SUPFAM" id="SSF101288">
    <property type="entry name" value="L27 domain"/>
    <property type="match status" value="1"/>
</dbReference>
<comment type="similarity">
    <text evidence="2">Belongs to the MAGUK family.</text>
</comment>
<dbReference type="InterPro" id="IPR036892">
    <property type="entry name" value="L27_dom_sf"/>
</dbReference>
<feature type="region of interest" description="Disordered" evidence="8">
    <location>
        <begin position="491"/>
        <end position="524"/>
    </location>
</feature>
<evidence type="ECO:0000256" key="2">
    <source>
        <dbReference type="ARBA" id="ARBA00007014"/>
    </source>
</evidence>
<evidence type="ECO:0000313" key="13">
    <source>
        <dbReference type="EMBL" id="CAB3263937.1"/>
    </source>
</evidence>
<dbReference type="PROSITE" id="PS50052">
    <property type="entry name" value="GUANYLATE_KINASE_2"/>
    <property type="match status" value="1"/>
</dbReference>
<dbReference type="Pfam" id="PF00625">
    <property type="entry name" value="Guanylate_kin"/>
    <property type="match status" value="1"/>
</dbReference>
<dbReference type="CDD" id="cd00071">
    <property type="entry name" value="GMPK"/>
    <property type="match status" value="1"/>
</dbReference>
<evidence type="ECO:0000259" key="9">
    <source>
        <dbReference type="PROSITE" id="PS50002"/>
    </source>
</evidence>
<dbReference type="SUPFAM" id="SSF50044">
    <property type="entry name" value="SH3-domain"/>
    <property type="match status" value="1"/>
</dbReference>
<dbReference type="InterPro" id="IPR036028">
    <property type="entry name" value="SH3-like_dom_sf"/>
</dbReference>
<feature type="region of interest" description="Disordered" evidence="8">
    <location>
        <begin position="1"/>
        <end position="22"/>
    </location>
</feature>
<sequence length="742" mass="83825">MATAAMPRSQNHYRMNGGLGAVLPPDETTNEMAVDCPPAYVAAHPPRSGTSTPRSAFEAPPPTPLNGTGTQNKTSKDLEAAAEVASTLPQPEMNFQRIHRMRESARRQKLQRQHDEKIRQQMAGEGAPKIDRLKHKTTEDELRANKKGVENLGYERDSYIDNWDHASQGEPSIGINGMFSSLNSISHKLDDPTLTNDLSFLKQLIQQETFQDALDLHNTMAEKTSTQSTSPPVTRNLQSLSAEICDELQYSELPQATDLIRILSKPDVKGLSSAHDGLAEFNSAQENDHENVNVHSLEDEEILNRISQYTDKKVRVVRIEKTSDALGATVRSEDDGTVTISRIISGGLAANSNLLHEGDEVIEVNGRSMRGLDVNEVGDVIGSMNGTLVFVLADPSKPVVSNGTLTDRRDLSVVKHVRALFDYEALDDPYLPCRELGLSFQKGDVLRIMCMDDSDWWQAYRDEDDDTHLSLAGLIPSQQFQHQRETLRISLNKESNAPENKKSLLCGRKKKKKEKKDQSTYKATEEDEVIQTYEEMALYHQPETRKRPIVLIGPLNVGRHELRQKLVDNDRERFASAISHTTRPPQDGEQEGRDYHFISVSEFESMVETERFVEYGSYQKTLYGTTVDSVSKVIDMGKICVLNLHAESLRTLYTSGLKPYILFIGPPPLERLRQNMSKEGKQIKEDELRKIIESARDIERRYAHYFDETIRNLDLNRSYAELLRLINKLDTEPQWVPASWLD</sequence>
<comment type="subcellular location">
    <subcellularLocation>
        <location evidence="1">Apical cell membrane</location>
    </subcellularLocation>
</comment>
<evidence type="ECO:0000259" key="12">
    <source>
        <dbReference type="PROSITE" id="PS51022"/>
    </source>
</evidence>
<feature type="domain" description="PDZ" evidence="11">
    <location>
        <begin position="316"/>
        <end position="396"/>
    </location>
</feature>
<evidence type="ECO:0000256" key="7">
    <source>
        <dbReference type="SAM" id="Coils"/>
    </source>
</evidence>
<dbReference type="InterPro" id="IPR004172">
    <property type="entry name" value="L27_dom"/>
</dbReference>
<evidence type="ECO:0000256" key="3">
    <source>
        <dbReference type="ARBA" id="ARBA00022443"/>
    </source>
</evidence>
<dbReference type="PANTHER" id="PTHR23122">
    <property type="entry name" value="MEMBRANE-ASSOCIATED GUANYLATE KINASE MAGUK"/>
    <property type="match status" value="1"/>
</dbReference>
<evidence type="ECO:0000256" key="4">
    <source>
        <dbReference type="ARBA" id="ARBA00024392"/>
    </source>
</evidence>
<dbReference type="InterPro" id="IPR001452">
    <property type="entry name" value="SH3_domain"/>
</dbReference>
<feature type="coiled-coil region" evidence="7">
    <location>
        <begin position="669"/>
        <end position="701"/>
    </location>
</feature>
<gene>
    <name evidence="13" type="primary">Mpp5</name>
</gene>
<feature type="region of interest" description="Disordered" evidence="8">
    <location>
        <begin position="39"/>
        <end position="80"/>
    </location>
</feature>